<dbReference type="GO" id="GO:0046872">
    <property type="term" value="F:metal ion binding"/>
    <property type="evidence" value="ECO:0007669"/>
    <property type="project" value="UniProtKB-KW"/>
</dbReference>
<dbReference type="AlphaFoldDB" id="A0A1M5UK85"/>
<dbReference type="Gene3D" id="3.40.30.10">
    <property type="entry name" value="Glutaredoxin"/>
    <property type="match status" value="1"/>
</dbReference>
<dbReference type="InterPro" id="IPR028431">
    <property type="entry name" value="NADP_DH_HndA-like"/>
</dbReference>
<dbReference type="SUPFAM" id="SSF52833">
    <property type="entry name" value="Thioredoxin-like"/>
    <property type="match status" value="1"/>
</dbReference>
<organism evidence="8 9">
    <name type="scientific">Clostridium grantii DSM 8605</name>
    <dbReference type="NCBI Taxonomy" id="1121316"/>
    <lineage>
        <taxon>Bacteria</taxon>
        <taxon>Bacillati</taxon>
        <taxon>Bacillota</taxon>
        <taxon>Clostridia</taxon>
        <taxon>Eubacteriales</taxon>
        <taxon>Clostridiaceae</taxon>
        <taxon>Clostridium</taxon>
    </lineage>
</organism>
<protein>
    <submittedName>
        <fullName evidence="8">NAD(P)-dependent iron-only hydrogenase diaphorase component iron-sulfur protein</fullName>
    </submittedName>
</protein>
<proteinExistence type="inferred from homology"/>
<dbReference type="PIRSF" id="PIRSF000216">
    <property type="entry name" value="NADH_DH_24kDa"/>
    <property type="match status" value="1"/>
</dbReference>
<feature type="binding site" evidence="7">
    <location>
        <position position="95"/>
    </location>
    <ligand>
        <name>[2Fe-2S] cluster</name>
        <dbReference type="ChEBI" id="CHEBI:190135"/>
    </ligand>
</feature>
<dbReference type="InterPro" id="IPR041921">
    <property type="entry name" value="NuoE_N"/>
</dbReference>
<evidence type="ECO:0000256" key="7">
    <source>
        <dbReference type="PIRSR" id="PIRSR000216-1"/>
    </source>
</evidence>
<sequence>MVKNCICAEENMSELNLDNEMLKKLETYIDNIEEKEGCLINVLHEAQNMFGYLPSDLQLFISRKLDIPAAKVFGVTTFYSFFTMEPRGKHVISVCMGTACFVKGADKIFNEFKKKLNLKDSSTSEDGMFTLDSLRCVGACGLAPVVLVDGKVYGRVKVEDVEQIIMELTEEKVIKVN</sequence>
<dbReference type="InterPro" id="IPR036249">
    <property type="entry name" value="Thioredoxin-like_sf"/>
</dbReference>
<evidence type="ECO:0000256" key="6">
    <source>
        <dbReference type="ARBA" id="ARBA00034078"/>
    </source>
</evidence>
<dbReference type="Gene3D" id="1.10.10.1590">
    <property type="entry name" value="NADH-quinone oxidoreductase subunit E"/>
    <property type="match status" value="1"/>
</dbReference>
<comment type="cofactor">
    <cofactor evidence="7">
        <name>[2Fe-2S] cluster</name>
        <dbReference type="ChEBI" id="CHEBI:190135"/>
    </cofactor>
    <text evidence="7">Binds 1 [2Fe-2S] cluster.</text>
</comment>
<dbReference type="PANTHER" id="PTHR43342:SF2">
    <property type="entry name" value="POTENTIAL NAD-REDUCING HYDROGENASE SUBUNIT"/>
    <property type="match status" value="1"/>
</dbReference>
<keyword evidence="9" id="KW-1185">Reference proteome</keyword>
<dbReference type="PANTHER" id="PTHR43342">
    <property type="entry name" value="NADH-QUINONE OXIDOREDUCTASE, E SUBUNIT"/>
    <property type="match status" value="1"/>
</dbReference>
<feature type="binding site" evidence="7">
    <location>
        <position position="140"/>
    </location>
    <ligand>
        <name>[2Fe-2S] cluster</name>
        <dbReference type="ChEBI" id="CHEBI:190135"/>
    </ligand>
</feature>
<dbReference type="GO" id="GO:0016491">
    <property type="term" value="F:oxidoreductase activity"/>
    <property type="evidence" value="ECO:0007669"/>
    <property type="project" value="InterPro"/>
</dbReference>
<feature type="binding site" evidence="7">
    <location>
        <position position="136"/>
    </location>
    <ligand>
        <name>[2Fe-2S] cluster</name>
        <dbReference type="ChEBI" id="CHEBI:190135"/>
    </ligand>
</feature>
<dbReference type="CDD" id="cd03064">
    <property type="entry name" value="TRX_Fd_NuoE"/>
    <property type="match status" value="1"/>
</dbReference>
<evidence type="ECO:0000256" key="4">
    <source>
        <dbReference type="ARBA" id="ARBA00023004"/>
    </source>
</evidence>
<dbReference type="Pfam" id="PF01257">
    <property type="entry name" value="2Fe-2S_thioredx"/>
    <property type="match status" value="1"/>
</dbReference>
<dbReference type="Proteomes" id="UP000184447">
    <property type="component" value="Unassembled WGS sequence"/>
</dbReference>
<feature type="binding site" evidence="7">
    <location>
        <position position="100"/>
    </location>
    <ligand>
        <name>[2Fe-2S] cluster</name>
        <dbReference type="ChEBI" id="CHEBI:190135"/>
    </ligand>
</feature>
<evidence type="ECO:0000256" key="5">
    <source>
        <dbReference type="ARBA" id="ARBA00023014"/>
    </source>
</evidence>
<dbReference type="InterPro" id="IPR042128">
    <property type="entry name" value="NuoE_dom"/>
</dbReference>
<keyword evidence="5 7" id="KW-0411">Iron-sulfur</keyword>
<evidence type="ECO:0000256" key="3">
    <source>
        <dbReference type="ARBA" id="ARBA00022723"/>
    </source>
</evidence>
<keyword evidence="4 7" id="KW-0408">Iron</keyword>
<evidence type="ECO:0000313" key="9">
    <source>
        <dbReference type="Proteomes" id="UP000184447"/>
    </source>
</evidence>
<dbReference type="FunFam" id="3.40.30.10:FF:000015">
    <property type="entry name" value="NADH-quinone oxidoreductase subunit E"/>
    <property type="match status" value="1"/>
</dbReference>
<dbReference type="STRING" id="1121316.SAMN02745207_01786"/>
<dbReference type="InterPro" id="IPR002023">
    <property type="entry name" value="NuoE-like"/>
</dbReference>
<evidence type="ECO:0000313" key="8">
    <source>
        <dbReference type="EMBL" id="SHH63462.1"/>
    </source>
</evidence>
<gene>
    <name evidence="8" type="ORF">SAMN02745207_01786</name>
</gene>
<comment type="cofactor">
    <cofactor evidence="6">
        <name>[2Fe-2S] cluster</name>
        <dbReference type="ChEBI" id="CHEBI:190135"/>
    </cofactor>
</comment>
<keyword evidence="2 7" id="KW-0001">2Fe-2S</keyword>
<reference evidence="8 9" key="1">
    <citation type="submission" date="2016-11" db="EMBL/GenBank/DDBJ databases">
        <authorList>
            <person name="Jaros S."/>
            <person name="Januszkiewicz K."/>
            <person name="Wedrychowicz H."/>
        </authorList>
    </citation>
    <scope>NUCLEOTIDE SEQUENCE [LARGE SCALE GENOMIC DNA]</scope>
    <source>
        <strain evidence="8 9">DSM 8605</strain>
    </source>
</reference>
<evidence type="ECO:0000256" key="1">
    <source>
        <dbReference type="ARBA" id="ARBA00010643"/>
    </source>
</evidence>
<dbReference type="EMBL" id="FQXM01000008">
    <property type="protein sequence ID" value="SHH63462.1"/>
    <property type="molecule type" value="Genomic_DNA"/>
</dbReference>
<comment type="similarity">
    <text evidence="1">Belongs to the complex I 24 kDa subunit family.</text>
</comment>
<dbReference type="GO" id="GO:0051537">
    <property type="term" value="F:2 iron, 2 sulfur cluster binding"/>
    <property type="evidence" value="ECO:0007669"/>
    <property type="project" value="UniProtKB-KW"/>
</dbReference>
<accession>A0A1M5UK85</accession>
<name>A0A1M5UK85_9CLOT</name>
<evidence type="ECO:0000256" key="2">
    <source>
        <dbReference type="ARBA" id="ARBA00022714"/>
    </source>
</evidence>
<keyword evidence="3 7" id="KW-0479">Metal-binding</keyword>